<protein>
    <submittedName>
        <fullName evidence="1">Uncharacterized protein</fullName>
    </submittedName>
</protein>
<dbReference type="Proteomes" id="UP001499988">
    <property type="component" value="Unassembled WGS sequence"/>
</dbReference>
<dbReference type="EMBL" id="BAABJZ010000107">
    <property type="protein sequence ID" value="GAA4903929.1"/>
    <property type="molecule type" value="Genomic_DNA"/>
</dbReference>
<reference evidence="2" key="1">
    <citation type="journal article" date="2019" name="Int. J. Syst. Evol. Microbiol.">
        <title>The Global Catalogue of Microorganisms (GCM) 10K type strain sequencing project: providing services to taxonomists for standard genome sequencing and annotation.</title>
        <authorList>
            <consortium name="The Broad Institute Genomics Platform"/>
            <consortium name="The Broad Institute Genome Sequencing Center for Infectious Disease"/>
            <person name="Wu L."/>
            <person name="Ma J."/>
        </authorList>
    </citation>
    <scope>NUCLEOTIDE SEQUENCE [LARGE SCALE GENOMIC DNA]</scope>
    <source>
        <strain evidence="2">JCM 18401</strain>
    </source>
</reference>
<sequence>MSLNIQELKQEREKLRTAAALQDPFDQGLYAAAGIATAVESVLTKGLNSSALSDAAESELQDYFLGVAMALGYVPPEPPPEA</sequence>
<proteinExistence type="predicted"/>
<accession>A0ABP9FJH4</accession>
<gene>
    <name evidence="1" type="ORF">GCM10023333_42820</name>
</gene>
<dbReference type="RefSeq" id="WP_345337565.1">
    <property type="nucleotide sequence ID" value="NZ_BAABJZ010000107.1"/>
</dbReference>
<evidence type="ECO:0000313" key="1">
    <source>
        <dbReference type="EMBL" id="GAA4903929.1"/>
    </source>
</evidence>
<comment type="caution">
    <text evidence="1">The sequence shown here is derived from an EMBL/GenBank/DDBJ whole genome shotgun (WGS) entry which is preliminary data.</text>
</comment>
<name>A0ABP9FJH4_9GAMM</name>
<evidence type="ECO:0000313" key="2">
    <source>
        <dbReference type="Proteomes" id="UP001499988"/>
    </source>
</evidence>
<organism evidence="1 2">
    <name type="scientific">Ferrimonas pelagia</name>
    <dbReference type="NCBI Taxonomy" id="1177826"/>
    <lineage>
        <taxon>Bacteria</taxon>
        <taxon>Pseudomonadati</taxon>
        <taxon>Pseudomonadota</taxon>
        <taxon>Gammaproteobacteria</taxon>
        <taxon>Alteromonadales</taxon>
        <taxon>Ferrimonadaceae</taxon>
        <taxon>Ferrimonas</taxon>
    </lineage>
</organism>
<keyword evidence="2" id="KW-1185">Reference proteome</keyword>